<gene>
    <name evidence="9" type="ORF">E2F43_16750</name>
</gene>
<dbReference type="GO" id="GO:0032885">
    <property type="term" value="P:regulation of polysaccharide biosynthetic process"/>
    <property type="evidence" value="ECO:0007669"/>
    <property type="project" value="TreeGrafter"/>
</dbReference>
<keyword evidence="3 6" id="KW-0732">Signal</keyword>
<dbReference type="InterPro" id="IPR033434">
    <property type="entry name" value="MucB/RseB_N"/>
</dbReference>
<keyword evidence="10" id="KW-1185">Reference proteome</keyword>
<feature type="signal peptide" evidence="6">
    <location>
        <begin position="1"/>
        <end position="27"/>
    </location>
</feature>
<evidence type="ECO:0000256" key="4">
    <source>
        <dbReference type="ARBA" id="ARBA00022764"/>
    </source>
</evidence>
<dbReference type="Gene3D" id="3.30.200.100">
    <property type="entry name" value="MucB/RseB, C-terminal domain"/>
    <property type="match status" value="1"/>
</dbReference>
<dbReference type="PANTHER" id="PTHR38782:SF1">
    <property type="entry name" value="SIGMA-E FACTOR REGULATORY PROTEIN RSEB"/>
    <property type="match status" value="1"/>
</dbReference>
<dbReference type="RefSeq" id="WP_133214804.1">
    <property type="nucleotide sequence ID" value="NZ_SMSE01000004.1"/>
</dbReference>
<proteinExistence type="inferred from homology"/>
<dbReference type="Pfam" id="PF03888">
    <property type="entry name" value="MucB_RseB"/>
    <property type="match status" value="1"/>
</dbReference>
<dbReference type="InterPro" id="IPR033436">
    <property type="entry name" value="MucB/RseB_C"/>
</dbReference>
<name>A0A4R5LNW1_9GAMM</name>
<dbReference type="InterPro" id="IPR005588">
    <property type="entry name" value="MucB_RseB"/>
</dbReference>
<evidence type="ECO:0000313" key="10">
    <source>
        <dbReference type="Proteomes" id="UP000295554"/>
    </source>
</evidence>
<protein>
    <submittedName>
        <fullName evidence="9">Negative regulator for alginate biosynthesis</fullName>
    </submittedName>
</protein>
<evidence type="ECO:0000313" key="9">
    <source>
        <dbReference type="EMBL" id="TDG12006.1"/>
    </source>
</evidence>
<feature type="domain" description="MucB/RseB N-terminal" evidence="7">
    <location>
        <begin position="37"/>
        <end position="195"/>
    </location>
</feature>
<accession>A0A4R5LNW1</accession>
<evidence type="ECO:0000256" key="3">
    <source>
        <dbReference type="ARBA" id="ARBA00022729"/>
    </source>
</evidence>
<feature type="domain" description="MucB/RseB C-terminal" evidence="8">
    <location>
        <begin position="238"/>
        <end position="329"/>
    </location>
</feature>
<dbReference type="AlphaFoldDB" id="A0A4R5LNW1"/>
<reference evidence="9 10" key="1">
    <citation type="submission" date="2019-03" db="EMBL/GenBank/DDBJ databases">
        <title>Seongchinamella monodicae gen. nov., sp. nov., a novel member of the Gammaproteobacteria isolated from a tidal mudflat of beach.</title>
        <authorList>
            <person name="Yang H.G."/>
            <person name="Kang J.W."/>
            <person name="Lee S.D."/>
        </authorList>
    </citation>
    <scope>NUCLEOTIDE SEQUENCE [LARGE SCALE GENOMIC DNA]</scope>
    <source>
        <strain evidence="9 10">GH4-78</strain>
    </source>
</reference>
<dbReference type="Proteomes" id="UP000295554">
    <property type="component" value="Unassembled WGS sequence"/>
</dbReference>
<evidence type="ECO:0000259" key="8">
    <source>
        <dbReference type="Pfam" id="PF17188"/>
    </source>
</evidence>
<dbReference type="EMBL" id="SMSE01000004">
    <property type="protein sequence ID" value="TDG12006.1"/>
    <property type="molecule type" value="Genomic_DNA"/>
</dbReference>
<dbReference type="GO" id="GO:0030288">
    <property type="term" value="C:outer membrane-bounded periplasmic space"/>
    <property type="evidence" value="ECO:0007669"/>
    <property type="project" value="TreeGrafter"/>
</dbReference>
<dbReference type="GO" id="GO:0045152">
    <property type="term" value="F:antisigma factor binding"/>
    <property type="evidence" value="ECO:0007669"/>
    <property type="project" value="TreeGrafter"/>
</dbReference>
<keyword evidence="4" id="KW-0574">Periplasm</keyword>
<feature type="region of interest" description="Disordered" evidence="5">
    <location>
        <begin position="212"/>
        <end position="231"/>
    </location>
</feature>
<dbReference type="OrthoDB" id="7067274at2"/>
<comment type="caution">
    <text evidence="9">The sequence shown here is derived from an EMBL/GenBank/DDBJ whole genome shotgun (WGS) entry which is preliminary data.</text>
</comment>
<dbReference type="CDD" id="cd16327">
    <property type="entry name" value="RseB"/>
    <property type="match status" value="1"/>
</dbReference>
<evidence type="ECO:0000259" key="7">
    <source>
        <dbReference type="Pfam" id="PF03888"/>
    </source>
</evidence>
<evidence type="ECO:0000256" key="2">
    <source>
        <dbReference type="ARBA" id="ARBA00008150"/>
    </source>
</evidence>
<evidence type="ECO:0000256" key="6">
    <source>
        <dbReference type="SAM" id="SignalP"/>
    </source>
</evidence>
<comment type="subcellular location">
    <subcellularLocation>
        <location evidence="1">Periplasm</location>
    </subcellularLocation>
</comment>
<dbReference type="Gene3D" id="2.50.20.10">
    <property type="entry name" value="Lipoprotein localisation LolA/LolB/LppX"/>
    <property type="match status" value="1"/>
</dbReference>
<comment type="similarity">
    <text evidence="2">Belongs to the RseB family.</text>
</comment>
<feature type="chain" id="PRO_5020661881" evidence="6">
    <location>
        <begin position="28"/>
        <end position="333"/>
    </location>
</feature>
<dbReference type="PIRSF" id="PIRSF005427">
    <property type="entry name" value="RseB"/>
    <property type="match status" value="1"/>
</dbReference>
<dbReference type="PANTHER" id="PTHR38782">
    <property type="match status" value="1"/>
</dbReference>
<dbReference type="Pfam" id="PF17188">
    <property type="entry name" value="MucB_RseB_C"/>
    <property type="match status" value="1"/>
</dbReference>
<evidence type="ECO:0000256" key="5">
    <source>
        <dbReference type="SAM" id="MobiDB-lite"/>
    </source>
</evidence>
<evidence type="ECO:0000256" key="1">
    <source>
        <dbReference type="ARBA" id="ARBA00004418"/>
    </source>
</evidence>
<organism evidence="9 10">
    <name type="scientific">Seongchinamella unica</name>
    <dbReference type="NCBI Taxonomy" id="2547392"/>
    <lineage>
        <taxon>Bacteria</taxon>
        <taxon>Pseudomonadati</taxon>
        <taxon>Pseudomonadota</taxon>
        <taxon>Gammaproteobacteria</taxon>
        <taxon>Cellvibrionales</taxon>
        <taxon>Halieaceae</taxon>
        <taxon>Seongchinamella</taxon>
    </lineage>
</organism>
<sequence length="333" mass="36153">MLSLRSIKRISFGGLAVALFATTPVVAADCPGADAEAINWLDKMARSVHEVSYHGVVTFQRGGEDMQVMQVSHSVEDGTTSESLIQLTGQGAKVVRSDHPLECLHPGHKLLRVGEEIKSGECGVAEHYRFSVSDGERVAGRKAVRIVVAPADMYRYGYVLELDKRTGLLLKTATIGRGNKVLERFQFADLSYRGRNPDGAEVNLVHEASHPMPEKLSLGEPPRASHEPAIGPGTRVLQQGWVVNWLPRGFTATDSQPHNTGRKTFTDGLAVFSVFLEQLDREIRPGEGVVNEGSTTAYSRGMSLSGNPVLVTVVGEVPVNTARMVADSVSWVR</sequence>
<dbReference type="InterPro" id="IPR038484">
    <property type="entry name" value="MucB/RseB_C_sf"/>
</dbReference>